<protein>
    <submittedName>
        <fullName evidence="2">Uncharacterized protein</fullName>
    </submittedName>
</protein>
<dbReference type="EMBL" id="BFEA01000129">
    <property type="protein sequence ID" value="GBG70331.1"/>
    <property type="molecule type" value="Genomic_DNA"/>
</dbReference>
<feature type="compositionally biased region" description="Basic residues" evidence="1">
    <location>
        <begin position="116"/>
        <end position="125"/>
    </location>
</feature>
<evidence type="ECO:0000313" key="2">
    <source>
        <dbReference type="EMBL" id="GBG70331.1"/>
    </source>
</evidence>
<gene>
    <name evidence="2" type="ORF">CBR_g6459</name>
</gene>
<sequence>MSPKRTSHRSLIEVSSSASVKFLHVGLFSASVNQWIPGGGEEGRRGGEEEREILLFSLRRPSPARSLAARTTAWMTCGRWEDISEMGIEERVGGGGGGGGGGGDGKEDGEEEERKTGRRRWRRRW</sequence>
<evidence type="ECO:0000256" key="1">
    <source>
        <dbReference type="SAM" id="MobiDB-lite"/>
    </source>
</evidence>
<name>A0A388KJV4_CHABU</name>
<dbReference type="Proteomes" id="UP000265515">
    <property type="component" value="Unassembled WGS sequence"/>
</dbReference>
<feature type="compositionally biased region" description="Gly residues" evidence="1">
    <location>
        <begin position="93"/>
        <end position="103"/>
    </location>
</feature>
<dbReference type="Gramene" id="GBG70331">
    <property type="protein sequence ID" value="GBG70331"/>
    <property type="gene ID" value="CBR_g6459"/>
</dbReference>
<dbReference type="AlphaFoldDB" id="A0A388KJV4"/>
<evidence type="ECO:0000313" key="3">
    <source>
        <dbReference type="Proteomes" id="UP000265515"/>
    </source>
</evidence>
<keyword evidence="3" id="KW-1185">Reference proteome</keyword>
<reference evidence="2 3" key="1">
    <citation type="journal article" date="2018" name="Cell">
        <title>The Chara Genome: Secondary Complexity and Implications for Plant Terrestrialization.</title>
        <authorList>
            <person name="Nishiyama T."/>
            <person name="Sakayama H."/>
            <person name="Vries J.D."/>
            <person name="Buschmann H."/>
            <person name="Saint-Marcoux D."/>
            <person name="Ullrich K.K."/>
            <person name="Haas F.B."/>
            <person name="Vanderstraeten L."/>
            <person name="Becker D."/>
            <person name="Lang D."/>
            <person name="Vosolsobe S."/>
            <person name="Rombauts S."/>
            <person name="Wilhelmsson P.K.I."/>
            <person name="Janitza P."/>
            <person name="Kern R."/>
            <person name="Heyl A."/>
            <person name="Rumpler F."/>
            <person name="Villalobos L.I.A.C."/>
            <person name="Clay J.M."/>
            <person name="Skokan R."/>
            <person name="Toyoda A."/>
            <person name="Suzuki Y."/>
            <person name="Kagoshima H."/>
            <person name="Schijlen E."/>
            <person name="Tajeshwar N."/>
            <person name="Catarino B."/>
            <person name="Hetherington A.J."/>
            <person name="Saltykova A."/>
            <person name="Bonnot C."/>
            <person name="Breuninger H."/>
            <person name="Symeonidi A."/>
            <person name="Radhakrishnan G.V."/>
            <person name="Van Nieuwerburgh F."/>
            <person name="Deforce D."/>
            <person name="Chang C."/>
            <person name="Karol K.G."/>
            <person name="Hedrich R."/>
            <person name="Ulvskov P."/>
            <person name="Glockner G."/>
            <person name="Delwiche C.F."/>
            <person name="Petrasek J."/>
            <person name="Van de Peer Y."/>
            <person name="Friml J."/>
            <person name="Beilby M."/>
            <person name="Dolan L."/>
            <person name="Kohara Y."/>
            <person name="Sugano S."/>
            <person name="Fujiyama A."/>
            <person name="Delaux P.-M."/>
            <person name="Quint M."/>
            <person name="TheiBen G."/>
            <person name="Hagemann M."/>
            <person name="Harholt J."/>
            <person name="Dunand C."/>
            <person name="Zachgo S."/>
            <person name="Langdale J."/>
            <person name="Maumus F."/>
            <person name="Straeten D.V.D."/>
            <person name="Gould S.B."/>
            <person name="Rensing S.A."/>
        </authorList>
    </citation>
    <scope>NUCLEOTIDE SEQUENCE [LARGE SCALE GENOMIC DNA]</scope>
    <source>
        <strain evidence="2 3">S276</strain>
    </source>
</reference>
<feature type="region of interest" description="Disordered" evidence="1">
    <location>
        <begin position="88"/>
        <end position="125"/>
    </location>
</feature>
<proteinExistence type="predicted"/>
<accession>A0A388KJV4</accession>
<comment type="caution">
    <text evidence="2">The sequence shown here is derived from an EMBL/GenBank/DDBJ whole genome shotgun (WGS) entry which is preliminary data.</text>
</comment>
<organism evidence="2 3">
    <name type="scientific">Chara braunii</name>
    <name type="common">Braun's stonewort</name>
    <dbReference type="NCBI Taxonomy" id="69332"/>
    <lineage>
        <taxon>Eukaryota</taxon>
        <taxon>Viridiplantae</taxon>
        <taxon>Streptophyta</taxon>
        <taxon>Charophyceae</taxon>
        <taxon>Charales</taxon>
        <taxon>Characeae</taxon>
        <taxon>Chara</taxon>
    </lineage>
</organism>